<evidence type="ECO:0000313" key="1">
    <source>
        <dbReference type="EMBL" id="EAH4373876.1"/>
    </source>
</evidence>
<reference evidence="1 2" key="1">
    <citation type="submission" date="2019-04" db="EMBL/GenBank/DDBJ databases">
        <authorList>
            <consortium name="GenomeTrakr: Next Generation Sequencing Network for Food Pathogen Tracability"/>
        </authorList>
    </citation>
    <scope>NUCLEOTIDE SEQUENCE [LARGE SCALE GENOMIC DNA]</scope>
    <source>
        <strain evidence="1 2">LS1419</strain>
    </source>
</reference>
<name>A0A7U7TWV4_LISMN</name>
<proteinExistence type="predicted"/>
<dbReference type="AlphaFoldDB" id="A0A7U7TWV4"/>
<organism evidence="1 2">
    <name type="scientific">Listeria monocytogenes</name>
    <dbReference type="NCBI Taxonomy" id="1639"/>
    <lineage>
        <taxon>Bacteria</taxon>
        <taxon>Bacillati</taxon>
        <taxon>Bacillota</taxon>
        <taxon>Bacilli</taxon>
        <taxon>Bacillales</taxon>
        <taxon>Listeriaceae</taxon>
        <taxon>Listeria</taxon>
    </lineage>
</organism>
<accession>A0A7U7TWV4</accession>
<dbReference type="Proteomes" id="UP000540417">
    <property type="component" value="Unassembled WGS sequence"/>
</dbReference>
<protein>
    <submittedName>
        <fullName evidence="1">GntR family transcriptional regulator</fullName>
    </submittedName>
</protein>
<comment type="caution">
    <text evidence="1">The sequence shown here is derived from an EMBL/GenBank/DDBJ whole genome shotgun (WGS) entry which is preliminary data.</text>
</comment>
<dbReference type="EMBL" id="AABGVJ010000012">
    <property type="protein sequence ID" value="EAH4373876.1"/>
    <property type="molecule type" value="Genomic_DNA"/>
</dbReference>
<sequence>EKWLEVSKAIFDEMHGRRVE</sequence>
<feature type="non-terminal residue" evidence="1">
    <location>
        <position position="1"/>
    </location>
</feature>
<evidence type="ECO:0000313" key="2">
    <source>
        <dbReference type="Proteomes" id="UP000540417"/>
    </source>
</evidence>
<gene>
    <name evidence="1" type="ORF">E5H26_14395</name>
</gene>